<dbReference type="AlphaFoldDB" id="A0A2C5YBJ8"/>
<feature type="region of interest" description="Disordered" evidence="1">
    <location>
        <begin position="142"/>
        <end position="249"/>
    </location>
</feature>
<keyword evidence="3" id="KW-1185">Reference proteome</keyword>
<gene>
    <name evidence="2" type="ORF">CDD81_4865</name>
</gene>
<evidence type="ECO:0000313" key="2">
    <source>
        <dbReference type="EMBL" id="PHH64251.1"/>
    </source>
</evidence>
<dbReference type="EMBL" id="NJET01000034">
    <property type="protein sequence ID" value="PHH64251.1"/>
    <property type="molecule type" value="Genomic_DNA"/>
</dbReference>
<comment type="caution">
    <text evidence="2">The sequence shown here is derived from an EMBL/GenBank/DDBJ whole genome shotgun (WGS) entry which is preliminary data.</text>
</comment>
<feature type="region of interest" description="Disordered" evidence="1">
    <location>
        <begin position="356"/>
        <end position="397"/>
    </location>
</feature>
<feature type="compositionally biased region" description="Polar residues" evidence="1">
    <location>
        <begin position="421"/>
        <end position="430"/>
    </location>
</feature>
<accession>A0A2C5YBJ8</accession>
<reference evidence="2 3" key="1">
    <citation type="submission" date="2017-06" db="EMBL/GenBank/DDBJ databases">
        <title>Ant-infecting Ophiocordyceps genomes reveal a high diversity of potential behavioral manipulation genes and a possible major role for enterotoxins.</title>
        <authorList>
            <person name="De Bekker C."/>
            <person name="Evans H.C."/>
            <person name="Brachmann A."/>
            <person name="Hughes D.P."/>
        </authorList>
    </citation>
    <scope>NUCLEOTIDE SEQUENCE [LARGE SCALE GENOMIC DNA]</scope>
    <source>
        <strain evidence="2 3">Map64</strain>
    </source>
</reference>
<dbReference type="Proteomes" id="UP000226192">
    <property type="component" value="Unassembled WGS sequence"/>
</dbReference>
<organism evidence="2 3">
    <name type="scientific">Ophiocordyceps australis</name>
    <dbReference type="NCBI Taxonomy" id="1399860"/>
    <lineage>
        <taxon>Eukaryota</taxon>
        <taxon>Fungi</taxon>
        <taxon>Dikarya</taxon>
        <taxon>Ascomycota</taxon>
        <taxon>Pezizomycotina</taxon>
        <taxon>Sordariomycetes</taxon>
        <taxon>Hypocreomycetidae</taxon>
        <taxon>Hypocreales</taxon>
        <taxon>Ophiocordycipitaceae</taxon>
        <taxon>Ophiocordyceps</taxon>
    </lineage>
</organism>
<feature type="region of interest" description="Disordered" evidence="1">
    <location>
        <begin position="1"/>
        <end position="33"/>
    </location>
</feature>
<name>A0A2C5YBJ8_9HYPO</name>
<dbReference type="OrthoDB" id="3946700at2759"/>
<evidence type="ECO:0000313" key="3">
    <source>
        <dbReference type="Proteomes" id="UP000226192"/>
    </source>
</evidence>
<sequence length="490" mass="54331">MGLPLFVAPVESQLPPKAESKDEATPSTRSAMRRAAIAEARAARRRALRTSNGLIPPISSLPWIEERDRRTWDQRINLSGDEASNLRNHTTRMALETLLRRASANEPQSPDLSSADAASPRLLRLRSSISQRMANTARHDDHLVPTDRLARMPRSRLSQQRPPRFDRSPEHWRSFQFSPSHPPRTRLGAALDDYNGLAPRGGTRDAHPRRTTNQGSAVERAFHSGLDGLGDRDRSPPANNNGPDGDCDDMWDEFLSMVSPDPQPPSANSSFAPAMASRRLGSSTAGMPRSAPSITDDTLAEVQCDSGCENSDHDLADEGEEEQTVRREYAARLMAVQEIQRQHDARRAAEGSFRFFRRPPTPMDRYLVSQHGDDADSARSRRSNETGGQGAAPRGAFLDRVLNQSAETLVRTRRGSLEDFGNSSNETSQLSRERSTLTDSETSAGTLGVEEDWPGMQRIVRSLARREDIPDEWWAEAGLSRILPHGELPS</sequence>
<proteinExistence type="predicted"/>
<protein>
    <submittedName>
        <fullName evidence="2">Uncharacterized protein</fullName>
    </submittedName>
</protein>
<feature type="compositionally biased region" description="Basic and acidic residues" evidence="1">
    <location>
        <begin position="371"/>
        <end position="384"/>
    </location>
</feature>
<feature type="region of interest" description="Disordered" evidence="1">
    <location>
        <begin position="413"/>
        <end position="451"/>
    </location>
</feature>
<feature type="compositionally biased region" description="Basic and acidic residues" evidence="1">
    <location>
        <begin position="163"/>
        <end position="173"/>
    </location>
</feature>
<evidence type="ECO:0000256" key="1">
    <source>
        <dbReference type="SAM" id="MobiDB-lite"/>
    </source>
</evidence>